<keyword evidence="4 8" id="KW-0677">Repeat</keyword>
<reference evidence="11" key="1">
    <citation type="submission" date="2015-12" db="EMBL/GenBank/DDBJ databases">
        <authorList>
            <person name="Lauer A."/>
            <person name="Humrighouse B."/>
            <person name="Loparev V."/>
            <person name="Shewmaker P.L."/>
            <person name="Whitney A.M."/>
            <person name="McLaughlin R.W."/>
        </authorList>
    </citation>
    <scope>NUCLEOTIDE SEQUENCE [LARGE SCALE GENOMIC DNA]</scope>
    <source>
        <strain evidence="11">LMG 26678</strain>
    </source>
</reference>
<dbReference type="GO" id="GO:0005886">
    <property type="term" value="C:plasma membrane"/>
    <property type="evidence" value="ECO:0007669"/>
    <property type="project" value="UniProtKB-SubCell"/>
</dbReference>
<feature type="binding site" evidence="8">
    <location>
        <position position="408"/>
    </location>
    <ligand>
        <name>[4Fe-4S] cluster</name>
        <dbReference type="ChEBI" id="CHEBI:49883"/>
        <label>1</label>
    </ligand>
</feature>
<dbReference type="GO" id="GO:0022900">
    <property type="term" value="P:electron transport chain"/>
    <property type="evidence" value="ECO:0007669"/>
    <property type="project" value="UniProtKB-UniRule"/>
</dbReference>
<dbReference type="InterPro" id="IPR019554">
    <property type="entry name" value="Soluble_ligand-bd"/>
</dbReference>
<dbReference type="InterPro" id="IPR010208">
    <property type="entry name" value="Ion_transpt_RnfC/RsxC"/>
</dbReference>
<dbReference type="Pfam" id="PF13375">
    <property type="entry name" value="RnfC_N"/>
    <property type="match status" value="1"/>
</dbReference>
<dbReference type="InterPro" id="IPR017900">
    <property type="entry name" value="4Fe4S_Fe_S_CS"/>
</dbReference>
<feature type="binding site" evidence="8">
    <location>
        <position position="365"/>
    </location>
    <ligand>
        <name>[4Fe-4S] cluster</name>
        <dbReference type="ChEBI" id="CHEBI:49883"/>
        <label>1</label>
    </ligand>
</feature>
<feature type="binding site" evidence="8">
    <location>
        <position position="362"/>
    </location>
    <ligand>
        <name>[4Fe-4S] cluster</name>
        <dbReference type="ChEBI" id="CHEBI:49883"/>
        <label>1</label>
    </ligand>
</feature>
<dbReference type="AlphaFoldDB" id="A0A0U2WWS3"/>
<keyword evidence="8" id="KW-0472">Membrane</keyword>
<keyword evidence="5 8" id="KW-0249">Electron transport</keyword>
<comment type="function">
    <text evidence="8">Part of a membrane-bound complex that couples electron transfer with translocation of ions across the membrane.</text>
</comment>
<feature type="binding site" evidence="8">
    <location>
        <position position="359"/>
    </location>
    <ligand>
        <name>[4Fe-4S] cluster</name>
        <dbReference type="ChEBI" id="CHEBI:49883"/>
        <label>1</label>
    </ligand>
</feature>
<organism evidence="10 11">
    <name type="scientific">Enterococcus rotai</name>
    <dbReference type="NCBI Taxonomy" id="118060"/>
    <lineage>
        <taxon>Bacteria</taxon>
        <taxon>Bacillati</taxon>
        <taxon>Bacillota</taxon>
        <taxon>Bacilli</taxon>
        <taxon>Lactobacillales</taxon>
        <taxon>Enterococcaceae</taxon>
        <taxon>Enterococcus</taxon>
    </lineage>
</organism>
<evidence type="ECO:0000256" key="7">
    <source>
        <dbReference type="ARBA" id="ARBA00023014"/>
    </source>
</evidence>
<dbReference type="EMBL" id="CP013655">
    <property type="protein sequence ID" value="ALS36458.1"/>
    <property type="molecule type" value="Genomic_DNA"/>
</dbReference>
<dbReference type="SUPFAM" id="SSF142019">
    <property type="entry name" value="Nqo1 FMN-binding domain-like"/>
    <property type="match status" value="1"/>
</dbReference>
<dbReference type="PANTHER" id="PTHR43034">
    <property type="entry name" value="ION-TRANSLOCATING OXIDOREDUCTASE COMPLEX SUBUNIT C"/>
    <property type="match status" value="1"/>
</dbReference>
<dbReference type="NCBIfam" id="TIGR01945">
    <property type="entry name" value="rnfC"/>
    <property type="match status" value="1"/>
</dbReference>
<dbReference type="HAMAP" id="MF_00461">
    <property type="entry name" value="RsxC_RnfC"/>
    <property type="match status" value="1"/>
</dbReference>
<dbReference type="GO" id="GO:0046872">
    <property type="term" value="F:metal ion binding"/>
    <property type="evidence" value="ECO:0007669"/>
    <property type="project" value="UniProtKB-KW"/>
</dbReference>
<gene>
    <name evidence="8" type="primary">rnfC</name>
    <name evidence="10" type="ORF">ATZ35_04560</name>
</gene>
<keyword evidence="7 8" id="KW-0411">Iron-sulfur</keyword>
<evidence type="ECO:0000259" key="9">
    <source>
        <dbReference type="PROSITE" id="PS51379"/>
    </source>
</evidence>
<comment type="cofactor">
    <cofactor evidence="8">
        <name>[4Fe-4S] cluster</name>
        <dbReference type="ChEBI" id="CHEBI:49883"/>
    </cofactor>
    <text evidence="8">Binds 2 [4Fe-4S] clusters per subunit.</text>
</comment>
<feature type="binding site" evidence="8">
    <location>
        <position position="398"/>
    </location>
    <ligand>
        <name>[4Fe-4S] cluster</name>
        <dbReference type="ChEBI" id="CHEBI:49883"/>
        <label>2</label>
    </ligand>
</feature>
<keyword evidence="2 8" id="KW-0004">4Fe-4S</keyword>
<keyword evidence="3 8" id="KW-0479">Metal-binding</keyword>
<evidence type="ECO:0000256" key="1">
    <source>
        <dbReference type="ARBA" id="ARBA00022448"/>
    </source>
</evidence>
<keyword evidence="11" id="KW-1185">Reference proteome</keyword>
<dbReference type="InterPro" id="IPR017896">
    <property type="entry name" value="4Fe4S_Fe-S-bd"/>
</dbReference>
<dbReference type="PROSITE" id="PS00198">
    <property type="entry name" value="4FE4S_FER_1"/>
    <property type="match status" value="2"/>
</dbReference>
<evidence type="ECO:0000256" key="4">
    <source>
        <dbReference type="ARBA" id="ARBA00022737"/>
    </source>
</evidence>
<dbReference type="GO" id="GO:0051539">
    <property type="term" value="F:4 iron, 4 sulfur cluster binding"/>
    <property type="evidence" value="ECO:0007669"/>
    <property type="project" value="UniProtKB-KW"/>
</dbReference>
<keyword evidence="6 8" id="KW-0408">Iron</keyword>
<comment type="subcellular location">
    <subcellularLocation>
        <location evidence="8">Cell membrane</location>
        <topology evidence="8">Peripheral membrane protein</topology>
    </subcellularLocation>
</comment>
<evidence type="ECO:0000313" key="10">
    <source>
        <dbReference type="EMBL" id="ALS36458.1"/>
    </source>
</evidence>
<evidence type="ECO:0000256" key="3">
    <source>
        <dbReference type="ARBA" id="ARBA00022723"/>
    </source>
</evidence>
<dbReference type="Pfam" id="PF01512">
    <property type="entry name" value="Complex1_51K"/>
    <property type="match status" value="1"/>
</dbReference>
<feature type="binding site" evidence="8">
    <location>
        <position position="404"/>
    </location>
    <ligand>
        <name>[4Fe-4S] cluster</name>
        <dbReference type="ChEBI" id="CHEBI:49883"/>
        <label>2</label>
    </ligand>
</feature>
<dbReference type="RefSeq" id="WP_208929700.1">
    <property type="nucleotide sequence ID" value="NZ_CP013655.1"/>
</dbReference>
<feature type="domain" description="4Fe-4S ferredoxin-type" evidence="9">
    <location>
        <begin position="349"/>
        <end position="381"/>
    </location>
</feature>
<feature type="binding site" evidence="8">
    <location>
        <position position="369"/>
    </location>
    <ligand>
        <name>[4Fe-4S] cluster</name>
        <dbReference type="ChEBI" id="CHEBI:49883"/>
        <label>2</label>
    </ligand>
</feature>
<keyword evidence="8" id="KW-1278">Translocase</keyword>
<sequence length="429" mass="46971">MILRIKKKLGGVMVPKNKWLTKLETISVLSAPKQIILPMNMHIGKPAKIVVSTGQKVKIGTLIGEKDGLISANIHSSVSGTVEKIEERTIGNSEVSVVIIKNDFQDTYEVPHLISENIVETIKNNGIVGMGGAGFPTDVKFLLKEHQQIETLIINAAECEPFVTADRRIIIEELNEFIEGIRLIQTSCSIKQCVIAIERSSEEAIQKLKEKIDDKHIKLAILPNHYPQGGEKIVIKAVLGRELPVGKLPIDLNTGIMNVSTVLATFHALKENRPLIDRVVTVSGTPIKHPQNLRVRIGTPIEHVIEACGGFIESPMKMINGGPMMGKVIQSLDEPVTKTTSLILGLTREEAKIPEEQNCIRCSECVNACPVNLQPISISNAYRAGDIEETNRLGVLNCIDCGACSYICPSKIDILGDIRAAKQRVLGSR</sequence>
<dbReference type="PANTHER" id="PTHR43034:SF2">
    <property type="entry name" value="ION-TRANSLOCATING OXIDOREDUCTASE COMPLEX SUBUNIT C"/>
    <property type="match status" value="1"/>
</dbReference>
<dbReference type="InterPro" id="IPR026902">
    <property type="entry name" value="RnfC_N"/>
</dbReference>
<evidence type="ECO:0000256" key="5">
    <source>
        <dbReference type="ARBA" id="ARBA00022982"/>
    </source>
</evidence>
<keyword evidence="1 8" id="KW-0813">Transport</keyword>
<dbReference type="InterPro" id="IPR011538">
    <property type="entry name" value="Nuo51_FMN-bd"/>
</dbReference>
<comment type="similarity">
    <text evidence="8">Belongs to the 4Fe4S bacterial-type ferredoxin family. RnfC subfamily.</text>
</comment>
<feature type="binding site" evidence="8">
    <location>
        <position position="401"/>
    </location>
    <ligand>
        <name>[4Fe-4S] cluster</name>
        <dbReference type="ChEBI" id="CHEBI:49883"/>
        <label>2</label>
    </ligand>
</feature>
<dbReference type="EC" id="7.-.-.-" evidence="8"/>
<accession>A0A0U2WWS3</accession>
<dbReference type="Pfam" id="PF10531">
    <property type="entry name" value="SLBB"/>
    <property type="match status" value="1"/>
</dbReference>
<evidence type="ECO:0000313" key="11">
    <source>
        <dbReference type="Proteomes" id="UP000067523"/>
    </source>
</evidence>
<dbReference type="STRING" id="118060.ATZ35_04560"/>
<comment type="subunit">
    <text evidence="8">The complex is composed of six subunits: RnfA, RnfB, RnfC, RnfD, RnfE and RnfG.</text>
</comment>
<evidence type="ECO:0000256" key="6">
    <source>
        <dbReference type="ARBA" id="ARBA00023004"/>
    </source>
</evidence>
<dbReference type="NCBIfam" id="NF003454">
    <property type="entry name" value="PRK05035.1"/>
    <property type="match status" value="1"/>
</dbReference>
<feature type="domain" description="4Fe-4S ferredoxin-type" evidence="9">
    <location>
        <begin position="389"/>
        <end position="418"/>
    </location>
</feature>
<evidence type="ECO:0000256" key="8">
    <source>
        <dbReference type="HAMAP-Rule" id="MF_00461"/>
    </source>
</evidence>
<evidence type="ECO:0000256" key="2">
    <source>
        <dbReference type="ARBA" id="ARBA00022485"/>
    </source>
</evidence>
<dbReference type="Proteomes" id="UP000067523">
    <property type="component" value="Chromosome"/>
</dbReference>
<keyword evidence="8" id="KW-1003">Cell membrane</keyword>
<dbReference type="GO" id="GO:0009055">
    <property type="term" value="F:electron transfer activity"/>
    <property type="evidence" value="ECO:0007669"/>
    <property type="project" value="InterPro"/>
</dbReference>
<proteinExistence type="inferred from homology"/>
<name>A0A0U2WWS3_9ENTE</name>
<dbReference type="InterPro" id="IPR037225">
    <property type="entry name" value="Nuo51_FMN-bd_sf"/>
</dbReference>
<protein>
    <recommendedName>
        <fullName evidence="8">Ion-translocating oxidoreductase complex subunit C</fullName>
        <ecNumber evidence="8">7.-.-.-</ecNumber>
    </recommendedName>
    <alternativeName>
        <fullName evidence="8">Rnf electron transport complex subunit C</fullName>
    </alternativeName>
</protein>
<dbReference type="PROSITE" id="PS51379">
    <property type="entry name" value="4FE4S_FER_2"/>
    <property type="match status" value="2"/>
</dbReference>
<dbReference type="Gene3D" id="3.40.50.11540">
    <property type="entry name" value="NADH-ubiquinone oxidoreductase 51kDa subunit"/>
    <property type="match status" value="1"/>
</dbReference>
<dbReference type="Gene3D" id="3.30.70.20">
    <property type="match status" value="1"/>
</dbReference>
<dbReference type="Pfam" id="PF13237">
    <property type="entry name" value="Fer4_10"/>
    <property type="match status" value="1"/>
</dbReference>
<dbReference type="SUPFAM" id="SSF46548">
    <property type="entry name" value="alpha-helical ferredoxin"/>
    <property type="match status" value="1"/>
</dbReference>
<dbReference type="KEGG" id="erx:ATZ35_04560"/>